<dbReference type="Pfam" id="PF05175">
    <property type="entry name" value="MTS"/>
    <property type="match status" value="1"/>
</dbReference>
<dbReference type="PANTHER" id="PTHR18895">
    <property type="entry name" value="HEMK METHYLTRANSFERASE"/>
    <property type="match status" value="1"/>
</dbReference>
<keyword evidence="4" id="KW-0949">S-adenosyl-L-methionine</keyword>
<dbReference type="CDD" id="cd02440">
    <property type="entry name" value="AdoMet_MTases"/>
    <property type="match status" value="1"/>
</dbReference>
<dbReference type="Proteomes" id="UP000317998">
    <property type="component" value="Unassembled WGS sequence"/>
</dbReference>
<sequence>MASERDDLVARLRAAGCVFAEDEARMLREAAQGGRELEQMVAERVAGLPLEHILGWAEFCGLRVAVGPGVFVPRRRTELLANEAATHAAPGSVVVELCCGVAAISAALLARIEGIELYAADIDPEATRFARANVGERGVVLDGDLFAPLPESIRGRVDVLVANAPYVPTEAIAFMPPEARLHEARVALDGGGDGLELHRRIAAGAPEWLAPGGWLLIESSEQQAPRTAALFERAGLLSRVVRDEELDGTVVIGQRVGLDS</sequence>
<dbReference type="GO" id="GO:0032259">
    <property type="term" value="P:methylation"/>
    <property type="evidence" value="ECO:0007669"/>
    <property type="project" value="UniProtKB-KW"/>
</dbReference>
<evidence type="ECO:0000259" key="6">
    <source>
        <dbReference type="Pfam" id="PF05175"/>
    </source>
</evidence>
<gene>
    <name evidence="7" type="ORF">FB562_0259</name>
</gene>
<keyword evidence="3 7" id="KW-0808">Transferase</keyword>
<dbReference type="RefSeq" id="WP_141879487.1">
    <property type="nucleotide sequence ID" value="NZ_VFOM01000001.1"/>
</dbReference>
<dbReference type="PANTHER" id="PTHR18895:SF74">
    <property type="entry name" value="MTRF1L RELEASE FACTOR GLUTAMINE METHYLTRANSFERASE"/>
    <property type="match status" value="1"/>
</dbReference>
<comment type="catalytic activity">
    <reaction evidence="5">
        <text>L-glutaminyl-[peptide chain release factor] + S-adenosyl-L-methionine = N(5)-methyl-L-glutaminyl-[peptide chain release factor] + S-adenosyl-L-homocysteine + H(+)</text>
        <dbReference type="Rhea" id="RHEA:42896"/>
        <dbReference type="Rhea" id="RHEA-COMP:10271"/>
        <dbReference type="Rhea" id="RHEA-COMP:10272"/>
        <dbReference type="ChEBI" id="CHEBI:15378"/>
        <dbReference type="ChEBI" id="CHEBI:30011"/>
        <dbReference type="ChEBI" id="CHEBI:57856"/>
        <dbReference type="ChEBI" id="CHEBI:59789"/>
        <dbReference type="ChEBI" id="CHEBI:61891"/>
        <dbReference type="EC" id="2.1.1.297"/>
    </reaction>
</comment>
<comment type="caution">
    <text evidence="7">The sequence shown here is derived from an EMBL/GenBank/DDBJ whole genome shotgun (WGS) entry which is preliminary data.</text>
</comment>
<evidence type="ECO:0000256" key="2">
    <source>
        <dbReference type="ARBA" id="ARBA00022603"/>
    </source>
</evidence>
<keyword evidence="8" id="KW-1185">Reference proteome</keyword>
<dbReference type="Gene3D" id="1.10.8.10">
    <property type="entry name" value="DNA helicase RuvA subunit, C-terminal domain"/>
    <property type="match status" value="1"/>
</dbReference>
<organism evidence="7 8">
    <name type="scientific">Homoserinimonas aerilata</name>
    <dbReference type="NCBI Taxonomy" id="1162970"/>
    <lineage>
        <taxon>Bacteria</taxon>
        <taxon>Bacillati</taxon>
        <taxon>Actinomycetota</taxon>
        <taxon>Actinomycetes</taxon>
        <taxon>Micrococcales</taxon>
        <taxon>Microbacteriaceae</taxon>
        <taxon>Homoserinimonas</taxon>
    </lineage>
</organism>
<dbReference type="InterPro" id="IPR029063">
    <property type="entry name" value="SAM-dependent_MTases_sf"/>
</dbReference>
<dbReference type="GO" id="GO:0102559">
    <property type="term" value="F:peptide chain release factor N(5)-glutamine methyltransferase activity"/>
    <property type="evidence" value="ECO:0007669"/>
    <property type="project" value="UniProtKB-EC"/>
</dbReference>
<evidence type="ECO:0000313" key="8">
    <source>
        <dbReference type="Proteomes" id="UP000317998"/>
    </source>
</evidence>
<evidence type="ECO:0000256" key="1">
    <source>
        <dbReference type="ARBA" id="ARBA00012771"/>
    </source>
</evidence>
<keyword evidence="2 7" id="KW-0489">Methyltransferase</keyword>
<dbReference type="InterPro" id="IPR007848">
    <property type="entry name" value="Small_mtfrase_dom"/>
</dbReference>
<protein>
    <recommendedName>
        <fullName evidence="1">peptide chain release factor N(5)-glutamine methyltransferase</fullName>
        <ecNumber evidence="1">2.1.1.297</ecNumber>
    </recommendedName>
</protein>
<dbReference type="Gene3D" id="3.40.50.150">
    <property type="entry name" value="Vaccinia Virus protein VP39"/>
    <property type="match status" value="1"/>
</dbReference>
<dbReference type="NCBIfam" id="TIGR03704">
    <property type="entry name" value="PrmC_rel_meth"/>
    <property type="match status" value="1"/>
</dbReference>
<dbReference type="AlphaFoldDB" id="A0A542YGK4"/>
<reference evidence="7 8" key="1">
    <citation type="submission" date="2019-06" db="EMBL/GenBank/DDBJ databases">
        <title>Sequencing the genomes of 1000 actinobacteria strains.</title>
        <authorList>
            <person name="Klenk H.-P."/>
        </authorList>
    </citation>
    <scope>NUCLEOTIDE SEQUENCE [LARGE SCALE GENOMIC DNA]</scope>
    <source>
        <strain evidence="7 8">DSM 26477</strain>
    </source>
</reference>
<dbReference type="InterPro" id="IPR022446">
    <property type="entry name" value="MeTrfrase_put"/>
</dbReference>
<dbReference type="EMBL" id="VFOM01000001">
    <property type="protein sequence ID" value="TQL47207.1"/>
    <property type="molecule type" value="Genomic_DNA"/>
</dbReference>
<evidence type="ECO:0000256" key="3">
    <source>
        <dbReference type="ARBA" id="ARBA00022679"/>
    </source>
</evidence>
<accession>A0A542YGK4</accession>
<dbReference type="InterPro" id="IPR050320">
    <property type="entry name" value="N5-glutamine_MTase"/>
</dbReference>
<evidence type="ECO:0000256" key="5">
    <source>
        <dbReference type="ARBA" id="ARBA00048391"/>
    </source>
</evidence>
<dbReference type="InterPro" id="IPR004556">
    <property type="entry name" value="HemK-like"/>
</dbReference>
<proteinExistence type="predicted"/>
<dbReference type="EC" id="2.1.1.297" evidence="1"/>
<evidence type="ECO:0000256" key="4">
    <source>
        <dbReference type="ARBA" id="ARBA00022691"/>
    </source>
</evidence>
<dbReference type="NCBIfam" id="TIGR00536">
    <property type="entry name" value="hemK_fam"/>
    <property type="match status" value="1"/>
</dbReference>
<evidence type="ECO:0000313" key="7">
    <source>
        <dbReference type="EMBL" id="TQL47207.1"/>
    </source>
</evidence>
<name>A0A542YGK4_9MICO</name>
<dbReference type="OrthoDB" id="9800643at2"/>
<dbReference type="SUPFAM" id="SSF53335">
    <property type="entry name" value="S-adenosyl-L-methionine-dependent methyltransferases"/>
    <property type="match status" value="1"/>
</dbReference>
<feature type="domain" description="Methyltransferase small" evidence="6">
    <location>
        <begin position="76"/>
        <end position="193"/>
    </location>
</feature>